<dbReference type="AlphaFoldDB" id="B9TEB8"/>
<gene>
    <name evidence="1" type="ORF">RCOM_1930280</name>
</gene>
<evidence type="ECO:0000313" key="2">
    <source>
        <dbReference type="Proteomes" id="UP000008311"/>
    </source>
</evidence>
<protein>
    <submittedName>
        <fullName evidence="1">Uncharacterized protein</fullName>
    </submittedName>
</protein>
<evidence type="ECO:0000313" key="1">
    <source>
        <dbReference type="EMBL" id="EEF25795.1"/>
    </source>
</evidence>
<organism evidence="1 2">
    <name type="scientific">Ricinus communis</name>
    <name type="common">Castor bean</name>
    <dbReference type="NCBI Taxonomy" id="3988"/>
    <lineage>
        <taxon>Eukaryota</taxon>
        <taxon>Viridiplantae</taxon>
        <taxon>Streptophyta</taxon>
        <taxon>Embryophyta</taxon>
        <taxon>Tracheophyta</taxon>
        <taxon>Spermatophyta</taxon>
        <taxon>Magnoliopsida</taxon>
        <taxon>eudicotyledons</taxon>
        <taxon>Gunneridae</taxon>
        <taxon>Pentapetalae</taxon>
        <taxon>rosids</taxon>
        <taxon>fabids</taxon>
        <taxon>Malpighiales</taxon>
        <taxon>Euphorbiaceae</taxon>
        <taxon>Acalyphoideae</taxon>
        <taxon>Acalypheae</taxon>
        <taxon>Ricinus</taxon>
    </lineage>
</organism>
<proteinExistence type="predicted"/>
<dbReference type="EMBL" id="EQ978905">
    <property type="protein sequence ID" value="EEF25795.1"/>
    <property type="molecule type" value="Genomic_DNA"/>
</dbReference>
<accession>B9TEB8</accession>
<feature type="non-terminal residue" evidence="1">
    <location>
        <position position="106"/>
    </location>
</feature>
<name>B9TEB8_RICCO</name>
<dbReference type="InParanoid" id="B9TEB8"/>
<reference evidence="2" key="1">
    <citation type="journal article" date="2010" name="Nat. Biotechnol.">
        <title>Draft genome sequence of the oilseed species Ricinus communis.</title>
        <authorList>
            <person name="Chan A.P."/>
            <person name="Crabtree J."/>
            <person name="Zhao Q."/>
            <person name="Lorenzi H."/>
            <person name="Orvis J."/>
            <person name="Puiu D."/>
            <person name="Melake-Berhan A."/>
            <person name="Jones K.M."/>
            <person name="Redman J."/>
            <person name="Chen G."/>
            <person name="Cahoon E.B."/>
            <person name="Gedil M."/>
            <person name="Stanke M."/>
            <person name="Haas B.J."/>
            <person name="Wortman J.R."/>
            <person name="Fraser-Liggett C.M."/>
            <person name="Ravel J."/>
            <person name="Rabinowicz P.D."/>
        </authorList>
    </citation>
    <scope>NUCLEOTIDE SEQUENCE [LARGE SCALE GENOMIC DNA]</scope>
    <source>
        <strain evidence="2">cv. Hale</strain>
    </source>
</reference>
<keyword evidence="2" id="KW-1185">Reference proteome</keyword>
<sequence>MAHKRVDQRRPLLRIGMRRVALPVEDAQVRAAHGQRREAQFHERLDAHLQQAVIQVIDPGPVVHRLAVHLLVRAQHVVEDGVEADVAEAQFIARDLQLRQAVVADQ</sequence>
<dbReference type="Proteomes" id="UP000008311">
    <property type="component" value="Unassembled WGS sequence"/>
</dbReference>